<keyword evidence="3" id="KW-1185">Reference proteome</keyword>
<evidence type="ECO:0000256" key="1">
    <source>
        <dbReference type="SAM" id="MobiDB-lite"/>
    </source>
</evidence>
<dbReference type="AlphaFoldDB" id="A0AAV5HN48"/>
<dbReference type="PANTHER" id="PTHR34210:SF3">
    <property type="entry name" value="CCHC-TYPE DOMAIN-CONTAINING PROTEIN"/>
    <property type="match status" value="1"/>
</dbReference>
<reference evidence="2 3" key="1">
    <citation type="journal article" date="2021" name="Commun. Biol.">
        <title>The genome of Shorea leprosula (Dipterocarpaceae) highlights the ecological relevance of drought in aseasonal tropical rainforests.</title>
        <authorList>
            <person name="Ng K.K.S."/>
            <person name="Kobayashi M.J."/>
            <person name="Fawcett J.A."/>
            <person name="Hatakeyama M."/>
            <person name="Paape T."/>
            <person name="Ng C.H."/>
            <person name="Ang C.C."/>
            <person name="Tnah L.H."/>
            <person name="Lee C.T."/>
            <person name="Nishiyama T."/>
            <person name="Sese J."/>
            <person name="O'Brien M.J."/>
            <person name="Copetti D."/>
            <person name="Mohd Noor M.I."/>
            <person name="Ong R.C."/>
            <person name="Putra M."/>
            <person name="Sireger I.Z."/>
            <person name="Indrioko S."/>
            <person name="Kosugi Y."/>
            <person name="Izuno A."/>
            <person name="Isagi Y."/>
            <person name="Lee S.L."/>
            <person name="Shimizu K.K."/>
        </authorList>
    </citation>
    <scope>NUCLEOTIDE SEQUENCE [LARGE SCALE GENOMIC DNA]</scope>
    <source>
        <strain evidence="2">214</strain>
    </source>
</reference>
<protein>
    <submittedName>
        <fullName evidence="2">Uncharacterized protein</fullName>
    </submittedName>
</protein>
<feature type="region of interest" description="Disordered" evidence="1">
    <location>
        <begin position="52"/>
        <end position="91"/>
    </location>
</feature>
<dbReference type="EMBL" id="BPVZ01000001">
    <property type="protein sequence ID" value="GKU87059.1"/>
    <property type="molecule type" value="Genomic_DNA"/>
</dbReference>
<organism evidence="2 3">
    <name type="scientific">Rubroshorea leprosula</name>
    <dbReference type="NCBI Taxonomy" id="152421"/>
    <lineage>
        <taxon>Eukaryota</taxon>
        <taxon>Viridiplantae</taxon>
        <taxon>Streptophyta</taxon>
        <taxon>Embryophyta</taxon>
        <taxon>Tracheophyta</taxon>
        <taxon>Spermatophyta</taxon>
        <taxon>Magnoliopsida</taxon>
        <taxon>eudicotyledons</taxon>
        <taxon>Gunneridae</taxon>
        <taxon>Pentapetalae</taxon>
        <taxon>rosids</taxon>
        <taxon>malvids</taxon>
        <taxon>Malvales</taxon>
        <taxon>Dipterocarpaceae</taxon>
        <taxon>Rubroshorea</taxon>
    </lineage>
</organism>
<dbReference type="Proteomes" id="UP001054252">
    <property type="component" value="Unassembled WGS sequence"/>
</dbReference>
<accession>A0AAV5HN48</accession>
<gene>
    <name evidence="2" type="ORF">SLEP1_g1510</name>
</gene>
<sequence length="104" mass="12239">MKKLAMLRGSQAKQWEDFLKFDAQRRQQQARQQMSASGFGAYKQQAYSEYDGSSVNHHAGANLPMDSRGRYPTPMENYSSRPHDSYSEFQRQRREDFGKAYNRY</sequence>
<comment type="caution">
    <text evidence="2">The sequence shown here is derived from an EMBL/GenBank/DDBJ whole genome shotgun (WGS) entry which is preliminary data.</text>
</comment>
<evidence type="ECO:0000313" key="2">
    <source>
        <dbReference type="EMBL" id="GKU87059.1"/>
    </source>
</evidence>
<dbReference type="PANTHER" id="PTHR34210">
    <property type="entry name" value="OS01G0252900 PROTEIN"/>
    <property type="match status" value="1"/>
</dbReference>
<name>A0AAV5HN48_9ROSI</name>
<proteinExistence type="predicted"/>
<evidence type="ECO:0000313" key="3">
    <source>
        <dbReference type="Proteomes" id="UP001054252"/>
    </source>
</evidence>
<feature type="compositionally biased region" description="Basic and acidic residues" evidence="1">
    <location>
        <begin position="81"/>
        <end position="91"/>
    </location>
</feature>